<keyword evidence="3" id="KW-1185">Reference proteome</keyword>
<accession>A0A9W6FNW0</accession>
<proteinExistence type="predicted"/>
<feature type="chain" id="PRO_5040996946" evidence="1">
    <location>
        <begin position="30"/>
        <end position="138"/>
    </location>
</feature>
<evidence type="ECO:0000313" key="2">
    <source>
        <dbReference type="EMBL" id="GLI26911.1"/>
    </source>
</evidence>
<reference evidence="2" key="1">
    <citation type="submission" date="2022-12" db="EMBL/GenBank/DDBJ databases">
        <title>Reference genome sequencing for broad-spectrum identification of bacterial and archaeal isolates by mass spectrometry.</title>
        <authorList>
            <person name="Sekiguchi Y."/>
            <person name="Tourlousse D.M."/>
        </authorList>
    </citation>
    <scope>NUCLEOTIDE SEQUENCE</scope>
    <source>
        <strain evidence="2">14</strain>
    </source>
</reference>
<sequence>MFTRTMRNVGAGIGLGAAMVLGSGAAAFAFDCINDSRSEQGNAKAGANSQVWFTASVEDFLTFELGLPSGVVECTLDEWLGQGYPATVTIMAGGARGQGGVIAGNNPNQKVVTDGRGIEHLEASYIPVIMPIIEGCSI</sequence>
<feature type="signal peptide" evidence="1">
    <location>
        <begin position="1"/>
        <end position="29"/>
    </location>
</feature>
<dbReference type="Proteomes" id="UP001144396">
    <property type="component" value="Unassembled WGS sequence"/>
</dbReference>
<gene>
    <name evidence="2" type="ORF">ARHIZOSPH14_11530</name>
</gene>
<dbReference type="EMBL" id="BSDP01000001">
    <property type="protein sequence ID" value="GLI26911.1"/>
    <property type="molecule type" value="Genomic_DNA"/>
</dbReference>
<evidence type="ECO:0000256" key="1">
    <source>
        <dbReference type="SAM" id="SignalP"/>
    </source>
</evidence>
<dbReference type="RefSeq" id="WP_281882982.1">
    <property type="nucleotide sequence ID" value="NZ_BSDP01000001.1"/>
</dbReference>
<dbReference type="AlphaFoldDB" id="A0A9W6FNW0"/>
<evidence type="ECO:0000313" key="3">
    <source>
        <dbReference type="Proteomes" id="UP001144396"/>
    </source>
</evidence>
<organism evidence="2 3">
    <name type="scientific">Agromyces rhizosphaerae</name>
    <dbReference type="NCBI Taxonomy" id="88374"/>
    <lineage>
        <taxon>Bacteria</taxon>
        <taxon>Bacillati</taxon>
        <taxon>Actinomycetota</taxon>
        <taxon>Actinomycetes</taxon>
        <taxon>Micrococcales</taxon>
        <taxon>Microbacteriaceae</taxon>
        <taxon>Agromyces</taxon>
    </lineage>
</organism>
<keyword evidence="1" id="KW-0732">Signal</keyword>
<name>A0A9W6FNW0_9MICO</name>
<protein>
    <submittedName>
        <fullName evidence="2">Uncharacterized protein</fullName>
    </submittedName>
</protein>
<comment type="caution">
    <text evidence="2">The sequence shown here is derived from an EMBL/GenBank/DDBJ whole genome shotgun (WGS) entry which is preliminary data.</text>
</comment>